<keyword evidence="2" id="KW-1185">Reference proteome</keyword>
<reference evidence="2" key="1">
    <citation type="journal article" date="2019" name="Int. J. Syst. Evol. Microbiol.">
        <title>The Global Catalogue of Microorganisms (GCM) 10K type strain sequencing project: providing services to taxonomists for standard genome sequencing and annotation.</title>
        <authorList>
            <consortium name="The Broad Institute Genomics Platform"/>
            <consortium name="The Broad Institute Genome Sequencing Center for Infectious Disease"/>
            <person name="Wu L."/>
            <person name="Ma J."/>
        </authorList>
    </citation>
    <scope>NUCLEOTIDE SEQUENCE [LARGE SCALE GENOMIC DNA]</scope>
    <source>
        <strain evidence="2">ICMP 19515</strain>
    </source>
</reference>
<organism evidence="1 2">
    <name type="scientific">Mesorhizobium cantuariense</name>
    <dbReference type="NCBI Taxonomy" id="1300275"/>
    <lineage>
        <taxon>Bacteria</taxon>
        <taxon>Pseudomonadati</taxon>
        <taxon>Pseudomonadota</taxon>
        <taxon>Alphaproteobacteria</taxon>
        <taxon>Hyphomicrobiales</taxon>
        <taxon>Phyllobacteriaceae</taxon>
        <taxon>Mesorhizobium</taxon>
    </lineage>
</organism>
<dbReference type="Pfam" id="PF05521">
    <property type="entry name" value="Phage_HCP"/>
    <property type="match status" value="1"/>
</dbReference>
<dbReference type="InterPro" id="IPR038666">
    <property type="entry name" value="SSP1_head-tail_sf"/>
</dbReference>
<gene>
    <name evidence="1" type="ORF">ACFOJ9_31335</name>
</gene>
<protein>
    <submittedName>
        <fullName evidence="1">Head-tail adaptor protein</fullName>
    </submittedName>
</protein>
<sequence>MAVRSGAGSLNARVTFQRRGTTLDTYQNPVLGPFEDVFTISARLQPKFGGDVEAVTAARLAALQPYNLIVRSCSDTRDVTPAWRVYDARKGMVDGVPVRLFNIKTSVNPDERSQYVEMLVVEGESS</sequence>
<accession>A0ABV7MX26</accession>
<dbReference type="RefSeq" id="WP_378984876.1">
    <property type="nucleotide sequence ID" value="NZ_JBHRVD010000001.1"/>
</dbReference>
<dbReference type="Gene3D" id="2.40.10.270">
    <property type="entry name" value="Bacteriophage SPP1 head-tail adaptor protein"/>
    <property type="match status" value="1"/>
</dbReference>
<evidence type="ECO:0000313" key="1">
    <source>
        <dbReference type="EMBL" id="MFC3326210.1"/>
    </source>
</evidence>
<comment type="caution">
    <text evidence="1">The sequence shown here is derived from an EMBL/GenBank/DDBJ whole genome shotgun (WGS) entry which is preliminary data.</text>
</comment>
<dbReference type="EMBL" id="JBHRVD010000001">
    <property type="protein sequence ID" value="MFC3326210.1"/>
    <property type="molecule type" value="Genomic_DNA"/>
</dbReference>
<name>A0ABV7MX26_9HYPH</name>
<dbReference type="InterPro" id="IPR008767">
    <property type="entry name" value="Phage_SPP1_head-tail_adaptor"/>
</dbReference>
<evidence type="ECO:0000313" key="2">
    <source>
        <dbReference type="Proteomes" id="UP001595648"/>
    </source>
</evidence>
<dbReference type="Proteomes" id="UP001595648">
    <property type="component" value="Unassembled WGS sequence"/>
</dbReference>
<proteinExistence type="predicted"/>